<accession>A0A9P0LA88</accession>
<keyword evidence="12" id="KW-0443">Lipid metabolism</keyword>
<evidence type="ECO:0000256" key="8">
    <source>
        <dbReference type="ARBA" id="ARBA00022723"/>
    </source>
</evidence>
<keyword evidence="9" id="KW-0753">Steroid metabolism</keyword>
<evidence type="ECO:0000313" key="16">
    <source>
        <dbReference type="EMBL" id="CAH1991357.1"/>
    </source>
</evidence>
<keyword evidence="11" id="KW-0752">Steroid biosynthesis</keyword>
<evidence type="ECO:0000256" key="2">
    <source>
        <dbReference type="ARBA" id="ARBA00001946"/>
    </source>
</evidence>
<evidence type="ECO:0000256" key="9">
    <source>
        <dbReference type="ARBA" id="ARBA00022778"/>
    </source>
</evidence>
<dbReference type="NCBIfam" id="TIGR02150">
    <property type="entry name" value="IPP_isom_1"/>
    <property type="match status" value="1"/>
</dbReference>
<evidence type="ECO:0000256" key="13">
    <source>
        <dbReference type="ARBA" id="ARBA00023229"/>
    </source>
</evidence>
<evidence type="ECO:0000256" key="14">
    <source>
        <dbReference type="ARBA" id="ARBA00023235"/>
    </source>
</evidence>
<comment type="catalytic activity">
    <reaction evidence="1">
        <text>isopentenyl diphosphate = dimethylallyl diphosphate</text>
        <dbReference type="Rhea" id="RHEA:23284"/>
        <dbReference type="ChEBI" id="CHEBI:57623"/>
        <dbReference type="ChEBI" id="CHEBI:128769"/>
        <dbReference type="EC" id="5.3.3.2"/>
    </reaction>
</comment>
<evidence type="ECO:0000259" key="15">
    <source>
        <dbReference type="PROSITE" id="PS51462"/>
    </source>
</evidence>
<dbReference type="GO" id="GO:0004452">
    <property type="term" value="F:isopentenyl-diphosphate delta-isomerase activity"/>
    <property type="evidence" value="ECO:0007669"/>
    <property type="project" value="UniProtKB-EC"/>
</dbReference>
<dbReference type="GO" id="GO:0009240">
    <property type="term" value="P:isopentenyl diphosphate biosynthetic process"/>
    <property type="evidence" value="ECO:0007669"/>
    <property type="project" value="TreeGrafter"/>
</dbReference>
<dbReference type="EMBL" id="CAKOFQ010007110">
    <property type="protein sequence ID" value="CAH1991357.1"/>
    <property type="molecule type" value="Genomic_DNA"/>
</dbReference>
<comment type="pathway">
    <text evidence="4">Isoprenoid biosynthesis; dimethylallyl diphosphate biosynthesis; dimethylallyl diphosphate from isopentenyl diphosphate: step 1/1.</text>
</comment>
<evidence type="ECO:0000313" key="17">
    <source>
        <dbReference type="Proteomes" id="UP001152888"/>
    </source>
</evidence>
<dbReference type="PIRSF" id="PIRSF018427">
    <property type="entry name" value="Isopntndiph_ism"/>
    <property type="match status" value="1"/>
</dbReference>
<keyword evidence="10" id="KW-0460">Magnesium</keyword>
<dbReference type="OrthoDB" id="510307at2759"/>
<evidence type="ECO:0000256" key="12">
    <source>
        <dbReference type="ARBA" id="ARBA00023098"/>
    </source>
</evidence>
<dbReference type="AlphaFoldDB" id="A0A9P0LA88"/>
<keyword evidence="9" id="KW-0756">Sterol biosynthesis</keyword>
<evidence type="ECO:0000256" key="3">
    <source>
        <dbReference type="ARBA" id="ARBA00003951"/>
    </source>
</evidence>
<evidence type="ECO:0000256" key="6">
    <source>
        <dbReference type="ARBA" id="ARBA00012057"/>
    </source>
</evidence>
<comment type="function">
    <text evidence="3">Catalyzes the 1,3-allylic rearrangement of the homoallylic substrate isopentenyl (IPP) to its highly electrophilic allylic isomer, dimethylallyl diphosphate (DMAPP).</text>
</comment>
<evidence type="ECO:0000256" key="11">
    <source>
        <dbReference type="ARBA" id="ARBA00022955"/>
    </source>
</evidence>
<proteinExistence type="inferred from homology"/>
<evidence type="ECO:0000256" key="1">
    <source>
        <dbReference type="ARBA" id="ARBA00000374"/>
    </source>
</evidence>
<feature type="domain" description="Nudix hydrolase" evidence="15">
    <location>
        <begin position="80"/>
        <end position="228"/>
    </location>
</feature>
<organism evidence="16 17">
    <name type="scientific">Acanthoscelides obtectus</name>
    <name type="common">Bean weevil</name>
    <name type="synonym">Bruchus obtectus</name>
    <dbReference type="NCBI Taxonomy" id="200917"/>
    <lineage>
        <taxon>Eukaryota</taxon>
        <taxon>Metazoa</taxon>
        <taxon>Ecdysozoa</taxon>
        <taxon>Arthropoda</taxon>
        <taxon>Hexapoda</taxon>
        <taxon>Insecta</taxon>
        <taxon>Pterygota</taxon>
        <taxon>Neoptera</taxon>
        <taxon>Endopterygota</taxon>
        <taxon>Coleoptera</taxon>
        <taxon>Polyphaga</taxon>
        <taxon>Cucujiformia</taxon>
        <taxon>Chrysomeloidea</taxon>
        <taxon>Chrysomelidae</taxon>
        <taxon>Bruchinae</taxon>
        <taxon>Bruchini</taxon>
        <taxon>Acanthoscelides</taxon>
    </lineage>
</organism>
<protein>
    <recommendedName>
        <fullName evidence="6">isopentenyl-diphosphate Delta-isomerase</fullName>
        <ecNumber evidence="6">5.3.3.2</ecNumber>
    </recommendedName>
</protein>
<keyword evidence="9" id="KW-1207">Sterol metabolism</keyword>
<evidence type="ECO:0000256" key="10">
    <source>
        <dbReference type="ARBA" id="ARBA00022842"/>
    </source>
</evidence>
<sequence length="260" mass="30002">MGNVIGFSMFTLTVRTLLRRCVGRGFASSLAMSKEQTPLVDAVQAGSMGEKCFLVDENDKIIGQASKKECHFIKEDGDIPLHRAFSTFLFNKKGDLLLQKRSDTKITYPNHYTNTCCSHPVADFPGEDEEQNAIGIKRAARRRLHYELGIPLDKLPLESFNYITRLYYKDEGNGKWGEHEITYVLFIQADVKVKPNSDEISEISFVPRSELDEYVPTLSGPLTPWFQLILKHRLRLWWDHLDKLDEIKDHEHILRFDKTK</sequence>
<dbReference type="InterPro" id="IPR000086">
    <property type="entry name" value="NUDIX_hydrolase_dom"/>
</dbReference>
<evidence type="ECO:0000256" key="7">
    <source>
        <dbReference type="ARBA" id="ARBA00022516"/>
    </source>
</evidence>
<dbReference type="CDD" id="cd02885">
    <property type="entry name" value="NUDIX_IPP_Isomerase"/>
    <property type="match status" value="1"/>
</dbReference>
<keyword evidence="13" id="KW-0414">Isoprene biosynthesis</keyword>
<keyword evidence="17" id="KW-1185">Reference proteome</keyword>
<evidence type="ECO:0000256" key="5">
    <source>
        <dbReference type="ARBA" id="ARBA00007579"/>
    </source>
</evidence>
<dbReference type="InterPro" id="IPR011876">
    <property type="entry name" value="IsopentenylPP_isomerase_typ1"/>
</dbReference>
<comment type="similarity">
    <text evidence="5">Belongs to the IPP isomerase type 1 family.</text>
</comment>
<comment type="caution">
    <text evidence="16">The sequence shown here is derived from an EMBL/GenBank/DDBJ whole genome shotgun (WGS) entry which is preliminary data.</text>
</comment>
<keyword evidence="9" id="KW-0153">Cholesterol metabolism</keyword>
<dbReference type="FunFam" id="3.90.79.10:FF:000012">
    <property type="entry name" value="Isopentenyl-diphosphate Delta-isomerase 1"/>
    <property type="match status" value="1"/>
</dbReference>
<dbReference type="Gene3D" id="3.90.79.10">
    <property type="entry name" value="Nucleoside Triphosphate Pyrophosphohydrolase"/>
    <property type="match status" value="1"/>
</dbReference>
<reference evidence="16" key="1">
    <citation type="submission" date="2022-03" db="EMBL/GenBank/DDBJ databases">
        <authorList>
            <person name="Sayadi A."/>
        </authorList>
    </citation>
    <scope>NUCLEOTIDE SEQUENCE</scope>
</reference>
<keyword evidence="7" id="KW-0444">Lipid biosynthesis</keyword>
<gene>
    <name evidence="16" type="ORF">ACAOBT_LOCUS20201</name>
</gene>
<dbReference type="GO" id="GO:0046872">
    <property type="term" value="F:metal ion binding"/>
    <property type="evidence" value="ECO:0007669"/>
    <property type="project" value="UniProtKB-KW"/>
</dbReference>
<dbReference type="PANTHER" id="PTHR10885">
    <property type="entry name" value="ISOPENTENYL-DIPHOSPHATE DELTA-ISOMERASE"/>
    <property type="match status" value="1"/>
</dbReference>
<name>A0A9P0LA88_ACAOB</name>
<dbReference type="Proteomes" id="UP001152888">
    <property type="component" value="Unassembled WGS sequence"/>
</dbReference>
<evidence type="ECO:0000256" key="4">
    <source>
        <dbReference type="ARBA" id="ARBA00004826"/>
    </source>
</evidence>
<dbReference type="GO" id="GO:0006695">
    <property type="term" value="P:cholesterol biosynthetic process"/>
    <property type="evidence" value="ECO:0007669"/>
    <property type="project" value="UniProtKB-KW"/>
</dbReference>
<dbReference type="PROSITE" id="PS51462">
    <property type="entry name" value="NUDIX"/>
    <property type="match status" value="1"/>
</dbReference>
<keyword evidence="9" id="KW-0152">Cholesterol biosynthesis</keyword>
<dbReference type="SUPFAM" id="SSF55811">
    <property type="entry name" value="Nudix"/>
    <property type="match status" value="1"/>
</dbReference>
<keyword evidence="14" id="KW-0413">Isomerase</keyword>
<dbReference type="PANTHER" id="PTHR10885:SF0">
    <property type="entry name" value="ISOPENTENYL-DIPHOSPHATE DELTA-ISOMERASE"/>
    <property type="match status" value="1"/>
</dbReference>
<dbReference type="GO" id="GO:0005737">
    <property type="term" value="C:cytoplasm"/>
    <property type="evidence" value="ECO:0007669"/>
    <property type="project" value="TreeGrafter"/>
</dbReference>
<dbReference type="Pfam" id="PF00293">
    <property type="entry name" value="NUDIX"/>
    <property type="match status" value="1"/>
</dbReference>
<comment type="cofactor">
    <cofactor evidence="2">
        <name>Mg(2+)</name>
        <dbReference type="ChEBI" id="CHEBI:18420"/>
    </cofactor>
</comment>
<dbReference type="EC" id="5.3.3.2" evidence="6"/>
<dbReference type="InterPro" id="IPR015797">
    <property type="entry name" value="NUDIX_hydrolase-like_dom_sf"/>
</dbReference>
<keyword evidence="8" id="KW-0479">Metal-binding</keyword>